<dbReference type="EMBL" id="CAJNNW010018644">
    <property type="protein sequence ID" value="CAE8663242.1"/>
    <property type="molecule type" value="Genomic_DNA"/>
</dbReference>
<feature type="compositionally biased region" description="Low complexity" evidence="5">
    <location>
        <begin position="137"/>
        <end position="154"/>
    </location>
</feature>
<proteinExistence type="inferred from homology"/>
<comment type="similarity">
    <text evidence="1">Belongs to the protein-tyrosine phosphatase family. Non-receptor class dual specificity subfamily.</text>
</comment>
<dbReference type="GO" id="GO:0008330">
    <property type="term" value="F:protein tyrosine/threonine phosphatase activity"/>
    <property type="evidence" value="ECO:0007669"/>
    <property type="project" value="TreeGrafter"/>
</dbReference>
<feature type="compositionally biased region" description="Basic and acidic residues" evidence="5">
    <location>
        <begin position="61"/>
        <end position="71"/>
    </location>
</feature>
<protein>
    <recommendedName>
        <fullName evidence="2">protein-tyrosine-phosphatase</fullName>
        <ecNumber evidence="2">3.1.3.48</ecNumber>
    </recommendedName>
</protein>
<dbReference type="AlphaFoldDB" id="A0A813J597"/>
<name>A0A813J597_POLGL</name>
<dbReference type="GO" id="GO:0005737">
    <property type="term" value="C:cytoplasm"/>
    <property type="evidence" value="ECO:0007669"/>
    <property type="project" value="TreeGrafter"/>
</dbReference>
<dbReference type="InterPro" id="IPR020422">
    <property type="entry name" value="TYR_PHOSPHATASE_DUAL_dom"/>
</dbReference>
<feature type="region of interest" description="Disordered" evidence="5">
    <location>
        <begin position="37"/>
        <end position="154"/>
    </location>
</feature>
<dbReference type="InterPro" id="IPR000387">
    <property type="entry name" value="Tyr_Pase_dom"/>
</dbReference>
<dbReference type="InterPro" id="IPR029021">
    <property type="entry name" value="Prot-tyrosine_phosphatase-like"/>
</dbReference>
<dbReference type="EC" id="3.1.3.48" evidence="2"/>
<gene>
    <name evidence="8" type="ORF">PGLA2088_LOCUS15194</name>
</gene>
<dbReference type="PANTHER" id="PTHR10159:SF519">
    <property type="entry name" value="DUAL SPECIFICITY PROTEIN PHOSPHATASE MPK3"/>
    <property type="match status" value="1"/>
</dbReference>
<dbReference type="PROSITE" id="PS00383">
    <property type="entry name" value="TYR_PHOSPHATASE_1"/>
    <property type="match status" value="1"/>
</dbReference>
<evidence type="ECO:0000256" key="4">
    <source>
        <dbReference type="ARBA" id="ARBA00022912"/>
    </source>
</evidence>
<feature type="compositionally biased region" description="Basic and acidic residues" evidence="5">
    <location>
        <begin position="116"/>
        <end position="128"/>
    </location>
</feature>
<sequence>MATLRRCWNADYCRPGGSLCSTPMNRSTASLSSMLLTSNERPGTGTFVKPGFESRFAPPPRRVEPPPREPQYEEEVLSELAQPDSPASSSKASQVRRPPNVPPLDLTFIHRNAGNRGEDPDELGRHEWNPPGRRTRSSAAAATSSVATPTPSVAAEEATQRVGFAFASPEDKQRIAEFYGYRDEGFATTMTGLRTDQVRPRLYVGNMADAAYWPLLKSLGITHIVNVAVEAQKAPPPYETQGIKYLLTPFYDTVDQAQSLSRQKFGSLRGVTKYINSVLKGRNSANNNVLVHCVQGHSRSPAVVCAYLMEYEGLALDRALNEVRSRHRGCLTGLHWQAMLHKFNAELLKGS</sequence>
<dbReference type="SUPFAM" id="SSF52799">
    <property type="entry name" value="(Phosphotyrosine protein) phosphatases II"/>
    <property type="match status" value="1"/>
</dbReference>
<evidence type="ECO:0000256" key="1">
    <source>
        <dbReference type="ARBA" id="ARBA00008601"/>
    </source>
</evidence>
<dbReference type="Gene3D" id="3.90.190.10">
    <property type="entry name" value="Protein tyrosine phosphatase superfamily"/>
    <property type="match status" value="1"/>
</dbReference>
<dbReference type="GO" id="GO:0017017">
    <property type="term" value="F:MAP kinase tyrosine/serine/threonine phosphatase activity"/>
    <property type="evidence" value="ECO:0007669"/>
    <property type="project" value="TreeGrafter"/>
</dbReference>
<comment type="caution">
    <text evidence="8">The sequence shown here is derived from an EMBL/GenBank/DDBJ whole genome shotgun (WGS) entry which is preliminary data.</text>
</comment>
<dbReference type="SMART" id="SM00195">
    <property type="entry name" value="DSPc"/>
    <property type="match status" value="1"/>
</dbReference>
<dbReference type="PROSITE" id="PS50054">
    <property type="entry name" value="TYR_PHOSPHATASE_DUAL"/>
    <property type="match status" value="1"/>
</dbReference>
<dbReference type="GO" id="GO:0043409">
    <property type="term" value="P:negative regulation of MAPK cascade"/>
    <property type="evidence" value="ECO:0007669"/>
    <property type="project" value="TreeGrafter"/>
</dbReference>
<keyword evidence="3" id="KW-0378">Hydrolase</keyword>
<dbReference type="Pfam" id="PF00782">
    <property type="entry name" value="DSPc"/>
    <property type="match status" value="1"/>
</dbReference>
<feature type="domain" description="Tyrosine specific protein phosphatases" evidence="7">
    <location>
        <begin position="269"/>
        <end position="329"/>
    </location>
</feature>
<evidence type="ECO:0000256" key="3">
    <source>
        <dbReference type="ARBA" id="ARBA00022801"/>
    </source>
</evidence>
<evidence type="ECO:0000313" key="9">
    <source>
        <dbReference type="Proteomes" id="UP000626109"/>
    </source>
</evidence>
<dbReference type="CDD" id="cd14498">
    <property type="entry name" value="DSP"/>
    <property type="match status" value="1"/>
</dbReference>
<evidence type="ECO:0000256" key="5">
    <source>
        <dbReference type="SAM" id="MobiDB-lite"/>
    </source>
</evidence>
<evidence type="ECO:0000259" key="7">
    <source>
        <dbReference type="PROSITE" id="PS50056"/>
    </source>
</evidence>
<dbReference type="Proteomes" id="UP000626109">
    <property type="component" value="Unassembled WGS sequence"/>
</dbReference>
<organism evidence="8 9">
    <name type="scientific">Polarella glacialis</name>
    <name type="common">Dinoflagellate</name>
    <dbReference type="NCBI Taxonomy" id="89957"/>
    <lineage>
        <taxon>Eukaryota</taxon>
        <taxon>Sar</taxon>
        <taxon>Alveolata</taxon>
        <taxon>Dinophyceae</taxon>
        <taxon>Suessiales</taxon>
        <taxon>Suessiaceae</taxon>
        <taxon>Polarella</taxon>
    </lineage>
</organism>
<dbReference type="InterPro" id="IPR000340">
    <property type="entry name" value="Dual-sp_phosphatase_cat-dom"/>
</dbReference>
<reference evidence="8" key="1">
    <citation type="submission" date="2021-02" db="EMBL/GenBank/DDBJ databases">
        <authorList>
            <person name="Dougan E. K."/>
            <person name="Rhodes N."/>
            <person name="Thang M."/>
            <person name="Chan C."/>
        </authorList>
    </citation>
    <scope>NUCLEOTIDE SEQUENCE</scope>
</reference>
<accession>A0A813J597</accession>
<feature type="domain" description="Tyrosine-protein phosphatase" evidence="6">
    <location>
        <begin position="194"/>
        <end position="349"/>
    </location>
</feature>
<keyword evidence="4" id="KW-0904">Protein phosphatase</keyword>
<dbReference type="PANTHER" id="PTHR10159">
    <property type="entry name" value="DUAL SPECIFICITY PROTEIN PHOSPHATASE"/>
    <property type="match status" value="1"/>
</dbReference>
<dbReference type="InterPro" id="IPR016130">
    <property type="entry name" value="Tyr_Pase_AS"/>
</dbReference>
<dbReference type="GO" id="GO:0033550">
    <property type="term" value="F:MAP kinase tyrosine phosphatase activity"/>
    <property type="evidence" value="ECO:0007669"/>
    <property type="project" value="TreeGrafter"/>
</dbReference>
<evidence type="ECO:0000313" key="8">
    <source>
        <dbReference type="EMBL" id="CAE8663242.1"/>
    </source>
</evidence>
<evidence type="ECO:0000256" key="2">
    <source>
        <dbReference type="ARBA" id="ARBA00013064"/>
    </source>
</evidence>
<evidence type="ECO:0000259" key="6">
    <source>
        <dbReference type="PROSITE" id="PS50054"/>
    </source>
</evidence>
<dbReference type="PROSITE" id="PS50056">
    <property type="entry name" value="TYR_PHOSPHATASE_2"/>
    <property type="match status" value="1"/>
</dbReference>